<evidence type="ECO:0000256" key="4">
    <source>
        <dbReference type="ARBA" id="ARBA00023172"/>
    </source>
</evidence>
<dbReference type="AlphaFoldDB" id="A0A9X2H721"/>
<feature type="domain" description="Tyr recombinase" evidence="6">
    <location>
        <begin position="202"/>
        <end position="381"/>
    </location>
</feature>
<dbReference type="InterPro" id="IPR010998">
    <property type="entry name" value="Integrase_recombinase_N"/>
</dbReference>
<dbReference type="PANTHER" id="PTHR30629:SF2">
    <property type="entry name" value="PROPHAGE INTEGRASE INTS-RELATED"/>
    <property type="match status" value="1"/>
</dbReference>
<protein>
    <submittedName>
        <fullName evidence="8">Tyrosine-type recombinase/integrase</fullName>
    </submittedName>
</protein>
<evidence type="ECO:0000313" key="9">
    <source>
        <dbReference type="Proteomes" id="UP001155220"/>
    </source>
</evidence>
<evidence type="ECO:0000313" key="8">
    <source>
        <dbReference type="EMBL" id="MCP3056895.1"/>
    </source>
</evidence>
<dbReference type="SUPFAM" id="SSF56349">
    <property type="entry name" value="DNA breaking-rejoining enzymes"/>
    <property type="match status" value="1"/>
</dbReference>
<organism evidence="8 9">
    <name type="scientific">Aurantimonas marianensis</name>
    <dbReference type="NCBI Taxonomy" id="2920428"/>
    <lineage>
        <taxon>Bacteria</taxon>
        <taxon>Pseudomonadati</taxon>
        <taxon>Pseudomonadota</taxon>
        <taxon>Alphaproteobacteria</taxon>
        <taxon>Hyphomicrobiales</taxon>
        <taxon>Aurantimonadaceae</taxon>
        <taxon>Aurantimonas</taxon>
    </lineage>
</organism>
<keyword evidence="9" id="KW-1185">Reference proteome</keyword>
<evidence type="ECO:0000256" key="2">
    <source>
        <dbReference type="ARBA" id="ARBA00022908"/>
    </source>
</evidence>
<dbReference type="InterPro" id="IPR050808">
    <property type="entry name" value="Phage_Integrase"/>
</dbReference>
<dbReference type="GO" id="GO:0006310">
    <property type="term" value="P:DNA recombination"/>
    <property type="evidence" value="ECO:0007669"/>
    <property type="project" value="UniProtKB-KW"/>
</dbReference>
<dbReference type="CDD" id="cd00801">
    <property type="entry name" value="INT_P4_C"/>
    <property type="match status" value="1"/>
</dbReference>
<dbReference type="InterPro" id="IPR053876">
    <property type="entry name" value="Phage_int_M"/>
</dbReference>
<evidence type="ECO:0000256" key="3">
    <source>
        <dbReference type="ARBA" id="ARBA00023125"/>
    </source>
</evidence>
<dbReference type="Gene3D" id="3.30.160.390">
    <property type="entry name" value="Integrase, DNA-binding domain"/>
    <property type="match status" value="1"/>
</dbReference>
<comment type="similarity">
    <text evidence="1">Belongs to the 'phage' integrase family.</text>
</comment>
<dbReference type="Pfam" id="PF13356">
    <property type="entry name" value="Arm-DNA-bind_3"/>
    <property type="match status" value="1"/>
</dbReference>
<dbReference type="PROSITE" id="PS51900">
    <property type="entry name" value="CB"/>
    <property type="match status" value="1"/>
</dbReference>
<evidence type="ECO:0000259" key="6">
    <source>
        <dbReference type="PROSITE" id="PS51898"/>
    </source>
</evidence>
<dbReference type="Gene3D" id="1.10.443.10">
    <property type="entry name" value="Intergrase catalytic core"/>
    <property type="match status" value="1"/>
</dbReference>
<dbReference type="InterPro" id="IPR025166">
    <property type="entry name" value="Integrase_DNA_bind_dom"/>
</dbReference>
<dbReference type="PANTHER" id="PTHR30629">
    <property type="entry name" value="PROPHAGE INTEGRASE"/>
    <property type="match status" value="1"/>
</dbReference>
<dbReference type="InterPro" id="IPR013762">
    <property type="entry name" value="Integrase-like_cat_sf"/>
</dbReference>
<evidence type="ECO:0000259" key="7">
    <source>
        <dbReference type="PROSITE" id="PS51900"/>
    </source>
</evidence>
<dbReference type="GO" id="GO:0015074">
    <property type="term" value="P:DNA integration"/>
    <property type="evidence" value="ECO:0007669"/>
    <property type="project" value="UniProtKB-KW"/>
</dbReference>
<dbReference type="EMBL" id="JALHBS010000110">
    <property type="protein sequence ID" value="MCP3056895.1"/>
    <property type="molecule type" value="Genomic_DNA"/>
</dbReference>
<name>A0A9X2H721_9HYPH</name>
<dbReference type="Gene3D" id="1.10.150.130">
    <property type="match status" value="1"/>
</dbReference>
<dbReference type="InterPro" id="IPR044068">
    <property type="entry name" value="CB"/>
</dbReference>
<dbReference type="Pfam" id="PF22022">
    <property type="entry name" value="Phage_int_M"/>
    <property type="match status" value="1"/>
</dbReference>
<accession>A0A9X2H721</accession>
<keyword evidence="2" id="KW-0229">DNA integration</keyword>
<dbReference type="InterPro" id="IPR002104">
    <property type="entry name" value="Integrase_catalytic"/>
</dbReference>
<dbReference type="GO" id="GO:0003677">
    <property type="term" value="F:DNA binding"/>
    <property type="evidence" value="ECO:0007669"/>
    <property type="project" value="UniProtKB-UniRule"/>
</dbReference>
<dbReference type="Proteomes" id="UP001155220">
    <property type="component" value="Unassembled WGS sequence"/>
</dbReference>
<dbReference type="InterPro" id="IPR038488">
    <property type="entry name" value="Integrase_DNA-bd_sf"/>
</dbReference>
<dbReference type="InterPro" id="IPR011010">
    <property type="entry name" value="DNA_brk_join_enz"/>
</dbReference>
<comment type="caution">
    <text evidence="8">The sequence shown here is derived from an EMBL/GenBank/DDBJ whole genome shotgun (WGS) entry which is preliminary data.</text>
</comment>
<feature type="domain" description="Core-binding (CB)" evidence="7">
    <location>
        <begin position="98"/>
        <end position="179"/>
    </location>
</feature>
<keyword evidence="4" id="KW-0233">DNA recombination</keyword>
<reference evidence="8" key="1">
    <citation type="submission" date="2022-03" db="EMBL/GenBank/DDBJ databases">
        <title>Aurantimonas Liuensis sp. Nov., isolated from the hadal seawater of the Mariana Trench.</title>
        <authorList>
            <person name="Liu R."/>
        </authorList>
    </citation>
    <scope>NUCLEOTIDE SEQUENCE</scope>
    <source>
        <strain evidence="8">LRZ36</strain>
    </source>
</reference>
<dbReference type="RefSeq" id="WP_253965696.1">
    <property type="nucleotide sequence ID" value="NZ_JALHBS010000110.1"/>
</dbReference>
<dbReference type="PROSITE" id="PS51898">
    <property type="entry name" value="TYR_RECOMBINASE"/>
    <property type="match status" value="1"/>
</dbReference>
<proteinExistence type="inferred from homology"/>
<evidence type="ECO:0000256" key="1">
    <source>
        <dbReference type="ARBA" id="ARBA00008857"/>
    </source>
</evidence>
<dbReference type="Pfam" id="PF00589">
    <property type="entry name" value="Phage_integrase"/>
    <property type="match status" value="1"/>
</dbReference>
<evidence type="ECO:0000256" key="5">
    <source>
        <dbReference type="PROSITE-ProRule" id="PRU01248"/>
    </source>
</evidence>
<sequence length="397" mass="45008">MPLSDFACKNAKPKVKPYRLADGDGLYLLVQKSGSKLWQLRYRYLEKENILSFGKYPLVSLLDARERRDDAKRLLIAGIDPSTKRKEEKATAFTEARTTFGLIAEEYVKRMEERDAAAATVTKTKWLLEDLANPLAKRPIKEITSAESLQFLQKIEKSGRRETARRLRGVIGSVFRLAIVTLRADTDPTLALQGALLPPKTIGRAAITDERKFGRLLVAIDEYDGWPTLKAALQFLALTCVRPGEVRGAARDEFDRKKAVWHIPAERMKMRAPHDVPLSKQALHVLREVWPLSENGDLVFPSIRSNKRPLSENAMNAALRRMGYGKDEVTAHGFRVTASTILNARNYDPDVIEAVLAHQDKNAIRRTYNRATYWEQRVTLMQEWGNLLDGLKAGRDE</sequence>
<gene>
    <name evidence="8" type="ORF">MJ956_17340</name>
</gene>
<keyword evidence="3 5" id="KW-0238">DNA-binding</keyword>